<proteinExistence type="inferred from homology"/>
<keyword evidence="7" id="KW-1185">Reference proteome</keyword>
<dbReference type="AlphaFoldDB" id="A0AAN8Q2P4"/>
<sequence length="609" mass="71325">MADLDLWRVICPKKKLNLLFLATLICICILFNQAFVASISPDDTETQPPTVVIAFLVRNKAHTLPWFLGLIEKLDYPKNRISLWIRSDHNIDNSTAILEEWLTAVKHEYHSVDFNINYKHKGYADERSPNDWSKKRFKNVIKLRQQALEDARNKWADYIFMVDADVIIENNKTLQLLMDQNKTIVGPMFNASVIGYYSNFWGGMDKKGYYVRTKDYLQMVDWEIRGCFRVPMVHSALLIDLRRSVTQYLAYSPSPPKYKGPYDDIIIFAHSVKAAAISMFILNTKYFGKVMVPLDWQYSLREEIDQFAYVRLETMVEGPPLYRSKHVYVPPIPQSKLGFDEIYMVNLLRRPERRERMRNTLYDLGIDSKFFDAIDGKKLNDTYLDSLGIDMLPGFADPYHGRALTMGEIGCFLSHYTIWEEMVAKNYEKILIFEDDVRFEPFFDRKLAKLMKEVEELVPNWDLIYLGRKRLDRDSEVMVKGSSTLIWPSYSYWTLSYILSRRGADKLLSHKPLHRMVPVDEYLPILFNKHPTEEWKIQFKPRNLVGLSAEPLLLYPTHYTGEPNYFSDTEESSVIETEDYDTDTEESIVGNTERFNPSRNMDLLSKDEL</sequence>
<dbReference type="CDD" id="cd06532">
    <property type="entry name" value="Glyco_transf_25"/>
    <property type="match status" value="1"/>
</dbReference>
<reference evidence="6 7" key="1">
    <citation type="submission" date="2024-01" db="EMBL/GenBank/DDBJ databases">
        <title>The genome of the rayed Mediterranean limpet Patella caerulea (Linnaeus, 1758).</title>
        <authorList>
            <person name="Anh-Thu Weber A."/>
            <person name="Halstead-Nussloch G."/>
        </authorList>
    </citation>
    <scope>NUCLEOTIDE SEQUENCE [LARGE SCALE GENOMIC DNA]</scope>
    <source>
        <strain evidence="6">AATW-2023a</strain>
        <tissue evidence="6">Whole specimen</tissue>
    </source>
</reference>
<feature type="compositionally biased region" description="Polar residues" evidence="4">
    <location>
        <begin position="589"/>
        <end position="599"/>
    </location>
</feature>
<dbReference type="Pfam" id="PF03452">
    <property type="entry name" value="Anp1"/>
    <property type="match status" value="1"/>
</dbReference>
<dbReference type="SUPFAM" id="SSF53448">
    <property type="entry name" value="Nucleotide-diphospho-sugar transferases"/>
    <property type="match status" value="1"/>
</dbReference>
<keyword evidence="2" id="KW-0328">Glycosyltransferase</keyword>
<dbReference type="Gene3D" id="3.90.550.10">
    <property type="entry name" value="Spore Coat Polysaccharide Biosynthesis Protein SpsA, Chain A"/>
    <property type="match status" value="1"/>
</dbReference>
<dbReference type="EMBL" id="JAZGQO010000001">
    <property type="protein sequence ID" value="KAK6195896.1"/>
    <property type="molecule type" value="Genomic_DNA"/>
</dbReference>
<evidence type="ECO:0000313" key="6">
    <source>
        <dbReference type="EMBL" id="KAK6195896.1"/>
    </source>
</evidence>
<name>A0AAN8Q2P4_PATCE</name>
<comment type="similarity">
    <text evidence="1">Belongs to the glycosyltransferase 25 family.</text>
</comment>
<dbReference type="PANTHER" id="PTHR10730">
    <property type="entry name" value="PROCOLLAGEN-LYSINE,2-OXOGLUTARATE 5-DIOXYGENASE/GLYCOSYLTRANSFERASE 25 FAMILY MEMBER"/>
    <property type="match status" value="1"/>
</dbReference>
<evidence type="ECO:0000313" key="7">
    <source>
        <dbReference type="Proteomes" id="UP001347796"/>
    </source>
</evidence>
<dbReference type="GO" id="GO:0050211">
    <property type="term" value="F:procollagen galactosyltransferase activity"/>
    <property type="evidence" value="ECO:0007669"/>
    <property type="project" value="TreeGrafter"/>
</dbReference>
<organism evidence="6 7">
    <name type="scientific">Patella caerulea</name>
    <name type="common">Rayed Mediterranean limpet</name>
    <dbReference type="NCBI Taxonomy" id="87958"/>
    <lineage>
        <taxon>Eukaryota</taxon>
        <taxon>Metazoa</taxon>
        <taxon>Spiralia</taxon>
        <taxon>Lophotrochozoa</taxon>
        <taxon>Mollusca</taxon>
        <taxon>Gastropoda</taxon>
        <taxon>Patellogastropoda</taxon>
        <taxon>Patelloidea</taxon>
        <taxon>Patellidae</taxon>
        <taxon>Patella</taxon>
    </lineage>
</organism>
<protein>
    <recommendedName>
        <fullName evidence="5">Glycosyl transferase family 25 domain-containing protein</fullName>
    </recommendedName>
</protein>
<dbReference type="InterPro" id="IPR029044">
    <property type="entry name" value="Nucleotide-diphossugar_trans"/>
</dbReference>
<evidence type="ECO:0000256" key="2">
    <source>
        <dbReference type="ARBA" id="ARBA00022676"/>
    </source>
</evidence>
<evidence type="ECO:0000256" key="3">
    <source>
        <dbReference type="ARBA" id="ARBA00022679"/>
    </source>
</evidence>
<gene>
    <name evidence="6" type="ORF">SNE40_001229</name>
</gene>
<evidence type="ECO:0000256" key="1">
    <source>
        <dbReference type="ARBA" id="ARBA00006721"/>
    </source>
</evidence>
<feature type="region of interest" description="Disordered" evidence="4">
    <location>
        <begin position="579"/>
        <end position="609"/>
    </location>
</feature>
<comment type="caution">
    <text evidence="6">The sequence shown here is derived from an EMBL/GenBank/DDBJ whole genome shotgun (WGS) entry which is preliminary data.</text>
</comment>
<accession>A0AAN8Q2P4</accession>
<feature type="domain" description="Glycosyl transferase family 25" evidence="5">
    <location>
        <begin position="340"/>
        <end position="522"/>
    </location>
</feature>
<dbReference type="Pfam" id="PF01755">
    <property type="entry name" value="Glyco_transf_25"/>
    <property type="match status" value="1"/>
</dbReference>
<keyword evidence="3" id="KW-0808">Transferase</keyword>
<dbReference type="InterPro" id="IPR050757">
    <property type="entry name" value="Collagen_mod_GT25"/>
</dbReference>
<dbReference type="PANTHER" id="PTHR10730:SF53">
    <property type="entry name" value="GLYCOSYLTRANSFERASE 25 FAMILY MEMBER"/>
    <property type="match status" value="1"/>
</dbReference>
<dbReference type="Proteomes" id="UP001347796">
    <property type="component" value="Unassembled WGS sequence"/>
</dbReference>
<evidence type="ECO:0000256" key="4">
    <source>
        <dbReference type="SAM" id="MobiDB-lite"/>
    </source>
</evidence>
<dbReference type="InterPro" id="IPR002654">
    <property type="entry name" value="Glyco_trans_25"/>
</dbReference>
<evidence type="ECO:0000259" key="5">
    <source>
        <dbReference type="Pfam" id="PF01755"/>
    </source>
</evidence>